<evidence type="ECO:0000313" key="16">
    <source>
        <dbReference type="Proteomes" id="UP000315540"/>
    </source>
</evidence>
<accession>A0A504J9T6</accession>
<evidence type="ECO:0000256" key="2">
    <source>
        <dbReference type="ARBA" id="ARBA00004648"/>
    </source>
</evidence>
<dbReference type="PANTHER" id="PTHR46025">
    <property type="entry name" value="XYLOSYLTRANSFERASE OXT"/>
    <property type="match status" value="1"/>
</dbReference>
<dbReference type="InterPro" id="IPR003406">
    <property type="entry name" value="Glyco_trans_14"/>
</dbReference>
<evidence type="ECO:0000256" key="13">
    <source>
        <dbReference type="ARBA" id="ARBA00023180"/>
    </source>
</evidence>
<keyword evidence="12" id="KW-1015">Disulfide bond</keyword>
<evidence type="ECO:0000256" key="8">
    <source>
        <dbReference type="ARBA" id="ARBA00022968"/>
    </source>
</evidence>
<gene>
    <name evidence="15" type="ORF">FHK87_07420</name>
</gene>
<keyword evidence="4 15" id="KW-0808">Transferase</keyword>
<name>A0A504J9T6_9FLAO</name>
<dbReference type="Proteomes" id="UP000315540">
    <property type="component" value="Unassembled WGS sequence"/>
</dbReference>
<evidence type="ECO:0000256" key="11">
    <source>
        <dbReference type="ARBA" id="ARBA00023136"/>
    </source>
</evidence>
<dbReference type="AlphaFoldDB" id="A0A504J9T6"/>
<keyword evidence="3 15" id="KW-0328">Glycosyltransferase</keyword>
<sequence>MTQRLDITKAQSFHFRILERRPKIAYFIMVQGFPQQFKRLFKAIYHPENHYLIHINQKTDINAKEDIKTFLADYSNSYFLKSTTIDIGKYNMVQSQLNGIEYLLNRCLKWDFFINLSDQDFPLKSQDSILDFLHRNRGKNFMKVVSQVRVRPDTLNRIENYFQGIDIGFSGIPFKRSFMKNVILYVGEQWMILTRTCCEFICYSPEVKKFEDFYHNTLNADKSFFQTVLMNTSFKEIVINNDKRAVIWIADRDAKLKPKTLTESDFDFLMQEENLFARKFNERVDEFILHTLEEALIADQVTNNANSIDFNLIPTTDTEMKKSISLDKETIINPSAQLNKRLLNGSK</sequence>
<organism evidence="15 16">
    <name type="scientific">Aquimarina algicola</name>
    <dbReference type="NCBI Taxonomy" id="2589995"/>
    <lineage>
        <taxon>Bacteria</taxon>
        <taxon>Pseudomonadati</taxon>
        <taxon>Bacteroidota</taxon>
        <taxon>Flavobacteriia</taxon>
        <taxon>Flavobacteriales</taxon>
        <taxon>Flavobacteriaceae</taxon>
        <taxon>Aquimarina</taxon>
    </lineage>
</organism>
<evidence type="ECO:0000256" key="1">
    <source>
        <dbReference type="ARBA" id="ARBA00004323"/>
    </source>
</evidence>
<keyword evidence="7" id="KW-0256">Endoplasmic reticulum</keyword>
<evidence type="ECO:0000256" key="6">
    <source>
        <dbReference type="ARBA" id="ARBA00022723"/>
    </source>
</evidence>
<dbReference type="EMBL" id="VFWZ01000002">
    <property type="protein sequence ID" value="TPN87404.1"/>
    <property type="molecule type" value="Genomic_DNA"/>
</dbReference>
<evidence type="ECO:0000256" key="10">
    <source>
        <dbReference type="ARBA" id="ARBA00023034"/>
    </source>
</evidence>
<dbReference type="InterPro" id="IPR043538">
    <property type="entry name" value="XYLT"/>
</dbReference>
<keyword evidence="13" id="KW-0325">Glycoprotein</keyword>
<comment type="caution">
    <text evidence="15">The sequence shown here is derived from an EMBL/GenBank/DDBJ whole genome shotgun (WGS) entry which is preliminary data.</text>
</comment>
<keyword evidence="11" id="KW-0472">Membrane</keyword>
<evidence type="ECO:0000256" key="12">
    <source>
        <dbReference type="ARBA" id="ARBA00023157"/>
    </source>
</evidence>
<keyword evidence="10" id="KW-0333">Golgi apparatus</keyword>
<reference evidence="15 16" key="1">
    <citation type="submission" date="2019-06" db="EMBL/GenBank/DDBJ databases">
        <authorList>
            <person name="Meng X."/>
        </authorList>
    </citation>
    <scope>NUCLEOTIDE SEQUENCE [LARGE SCALE GENOMIC DNA]</scope>
    <source>
        <strain evidence="15 16">M625</strain>
    </source>
</reference>
<dbReference type="OrthoDB" id="7943907at2"/>
<evidence type="ECO:0000313" key="15">
    <source>
        <dbReference type="EMBL" id="TPN87404.1"/>
    </source>
</evidence>
<keyword evidence="8" id="KW-0735">Signal-anchor</keyword>
<protein>
    <recommendedName>
        <fullName evidence="14">Peptide O-xylosyltransferase</fullName>
    </recommendedName>
</protein>
<evidence type="ECO:0000256" key="3">
    <source>
        <dbReference type="ARBA" id="ARBA00022676"/>
    </source>
</evidence>
<evidence type="ECO:0000256" key="14">
    <source>
        <dbReference type="ARBA" id="ARBA00042865"/>
    </source>
</evidence>
<evidence type="ECO:0000256" key="9">
    <source>
        <dbReference type="ARBA" id="ARBA00022989"/>
    </source>
</evidence>
<keyword evidence="9" id="KW-1133">Transmembrane helix</keyword>
<keyword evidence="5" id="KW-0812">Transmembrane</keyword>
<dbReference type="Pfam" id="PF02485">
    <property type="entry name" value="Branch"/>
    <property type="match status" value="1"/>
</dbReference>
<proteinExistence type="predicted"/>
<dbReference type="RefSeq" id="WP_140592046.1">
    <property type="nucleotide sequence ID" value="NZ_VFWZ01000002.1"/>
</dbReference>
<evidence type="ECO:0000256" key="5">
    <source>
        <dbReference type="ARBA" id="ARBA00022692"/>
    </source>
</evidence>
<dbReference type="GO" id="GO:0015012">
    <property type="term" value="P:heparan sulfate proteoglycan biosynthetic process"/>
    <property type="evidence" value="ECO:0007669"/>
    <property type="project" value="TreeGrafter"/>
</dbReference>
<comment type="subcellular location">
    <subcellularLocation>
        <location evidence="2">Endoplasmic reticulum membrane</location>
        <topology evidence="2">Single-pass type II membrane protein</topology>
    </subcellularLocation>
    <subcellularLocation>
        <location evidence="1">Golgi apparatus membrane</location>
        <topology evidence="1">Single-pass type II membrane protein</topology>
    </subcellularLocation>
</comment>
<dbReference type="PANTHER" id="PTHR46025:SF3">
    <property type="entry name" value="XYLOSYLTRANSFERASE OXT"/>
    <property type="match status" value="1"/>
</dbReference>
<dbReference type="GO" id="GO:0050650">
    <property type="term" value="P:chondroitin sulfate proteoglycan biosynthetic process"/>
    <property type="evidence" value="ECO:0007669"/>
    <property type="project" value="TreeGrafter"/>
</dbReference>
<dbReference type="GO" id="GO:0046872">
    <property type="term" value="F:metal ion binding"/>
    <property type="evidence" value="ECO:0007669"/>
    <property type="project" value="UniProtKB-KW"/>
</dbReference>
<evidence type="ECO:0000256" key="7">
    <source>
        <dbReference type="ARBA" id="ARBA00022824"/>
    </source>
</evidence>
<keyword evidence="6" id="KW-0479">Metal-binding</keyword>
<evidence type="ECO:0000256" key="4">
    <source>
        <dbReference type="ARBA" id="ARBA00022679"/>
    </source>
</evidence>
<dbReference type="GO" id="GO:0016020">
    <property type="term" value="C:membrane"/>
    <property type="evidence" value="ECO:0007669"/>
    <property type="project" value="InterPro"/>
</dbReference>
<dbReference type="GO" id="GO:0030158">
    <property type="term" value="F:protein xylosyltransferase activity"/>
    <property type="evidence" value="ECO:0007669"/>
    <property type="project" value="InterPro"/>
</dbReference>
<keyword evidence="16" id="KW-1185">Reference proteome</keyword>